<proteinExistence type="predicted"/>
<feature type="compositionally biased region" description="Polar residues" evidence="1">
    <location>
        <begin position="459"/>
        <end position="469"/>
    </location>
</feature>
<protein>
    <recommendedName>
        <fullName evidence="4">RING-type domain-containing protein</fullName>
    </recommendedName>
</protein>
<evidence type="ECO:0008006" key="4">
    <source>
        <dbReference type="Google" id="ProtNLM"/>
    </source>
</evidence>
<feature type="region of interest" description="Disordered" evidence="1">
    <location>
        <begin position="137"/>
        <end position="160"/>
    </location>
</feature>
<dbReference type="PANTHER" id="PTHR28042">
    <property type="entry name" value="E3 UBIQUITIN-PROTEIN LIGASE COMPLEX SLX5-SLX8 SUBUNIT SLX5"/>
    <property type="match status" value="1"/>
</dbReference>
<keyword evidence="3" id="KW-1185">Reference proteome</keyword>
<dbReference type="PANTHER" id="PTHR28042:SF1">
    <property type="entry name" value="E3 UBIQUITIN-PROTEIN LIGASE COMPLEX SLX5-SLX8 SUBUNIT SLX5"/>
    <property type="match status" value="1"/>
</dbReference>
<evidence type="ECO:0000313" key="2">
    <source>
        <dbReference type="EMBL" id="GMM46299.1"/>
    </source>
</evidence>
<sequence length="731" mass="83629">MSTSRNIRLSRVVESGGINNILPDTRSISHTNPNETLSNEDNDNDDDILITSTNIRTNPITPTLDFNNSSQSLARRLQNQFYDQNQQSISTNNNNSRDYLPNQRQITPMISIDEMPDMSVMDSLPIIYSIPNNHIQNDTNNNSNNSNINNSNETSNGPILISSDIEDDLQEIVEVEEIDHSNNNDIEDLQSVELNEIQLNNDISDTHSDTATAGSIETSTFSIRNRMALSVDERSLINARNTQNEYLRNLRNYRLQRTQRIPNNLDNSPNVEINLIDDDDDRETSTTNPHNNNDDNDDIQFVGERPAPDIEILSSIDNPNSTSNSNSPGFQLYTPMGSLFVPVDSPNETRRGGGRYSMTLGNQQPLPSNASALRNFSSFMRIDHHASRNQERLRQIQREANRRARDAAVSANTRRRVGGITVADRISLRNQRRRSLDSNSSNNSNGNNERNVRPRLTHDQTNSQSSFSNSEDFRILQALSMRSNYNFNNDMLSLETIGPFDAHTILETDSSQRFFDNYTNSINSNEEIPANIMRIIQARDEHREEERILSRSKVANAERIKRSKIAQVKEQYKNEYSNDFGDESHNDVCVLCGVSLVEGIPRMYEEKNGKDEITEEKDIKDLIDEGFRLPWNFNDRYSPVEIDLSKKVYFSNCGHIYCGRCVKNIVRFKGMNVKERRIEKSKVKIDLNNYENMTMKEKDLRKSSLWAPIKCVAKDCDKAFNGKKPFTEMYM</sequence>
<dbReference type="GO" id="GO:0033768">
    <property type="term" value="C:SUMO-targeted ubiquitin ligase complex"/>
    <property type="evidence" value="ECO:0007669"/>
    <property type="project" value="TreeGrafter"/>
</dbReference>
<feature type="region of interest" description="Disordered" evidence="1">
    <location>
        <begin position="422"/>
        <end position="469"/>
    </location>
</feature>
<feature type="region of interest" description="Disordered" evidence="1">
    <location>
        <begin position="260"/>
        <end position="302"/>
    </location>
</feature>
<feature type="compositionally biased region" description="Low complexity" evidence="1">
    <location>
        <begin position="137"/>
        <end position="156"/>
    </location>
</feature>
<name>A0AAV5R422_PICKL</name>
<feature type="compositionally biased region" description="Low complexity" evidence="1">
    <location>
        <begin position="437"/>
        <end position="449"/>
    </location>
</feature>
<dbReference type="GO" id="GO:0004842">
    <property type="term" value="F:ubiquitin-protein transferase activity"/>
    <property type="evidence" value="ECO:0007669"/>
    <property type="project" value="TreeGrafter"/>
</dbReference>
<organism evidence="2 3">
    <name type="scientific">Pichia kluyveri</name>
    <name type="common">Yeast</name>
    <dbReference type="NCBI Taxonomy" id="36015"/>
    <lineage>
        <taxon>Eukaryota</taxon>
        <taxon>Fungi</taxon>
        <taxon>Dikarya</taxon>
        <taxon>Ascomycota</taxon>
        <taxon>Saccharomycotina</taxon>
        <taxon>Pichiomycetes</taxon>
        <taxon>Pichiales</taxon>
        <taxon>Pichiaceae</taxon>
        <taxon>Pichia</taxon>
    </lineage>
</organism>
<feature type="region of interest" description="Disordered" evidence="1">
    <location>
        <begin position="24"/>
        <end position="45"/>
    </location>
</feature>
<dbReference type="AlphaFoldDB" id="A0AAV5R422"/>
<dbReference type="InterPro" id="IPR038886">
    <property type="entry name" value="E3_SLX5/Rfp1"/>
</dbReference>
<comment type="caution">
    <text evidence="2">The sequence shown here is derived from an EMBL/GenBank/DDBJ whole genome shotgun (WGS) entry which is preliminary data.</text>
</comment>
<dbReference type="EMBL" id="BTGB01000003">
    <property type="protein sequence ID" value="GMM46299.1"/>
    <property type="molecule type" value="Genomic_DNA"/>
</dbReference>
<reference evidence="2 3" key="1">
    <citation type="journal article" date="2023" name="Elife">
        <title>Identification of key yeast species and microbe-microbe interactions impacting larval growth of Drosophila in the wild.</title>
        <authorList>
            <person name="Mure A."/>
            <person name="Sugiura Y."/>
            <person name="Maeda R."/>
            <person name="Honda K."/>
            <person name="Sakurai N."/>
            <person name="Takahashi Y."/>
            <person name="Watada M."/>
            <person name="Katoh T."/>
            <person name="Gotoh A."/>
            <person name="Gotoh Y."/>
            <person name="Taniguchi I."/>
            <person name="Nakamura K."/>
            <person name="Hayashi T."/>
            <person name="Katayama T."/>
            <person name="Uemura T."/>
            <person name="Hattori Y."/>
        </authorList>
    </citation>
    <scope>NUCLEOTIDE SEQUENCE [LARGE SCALE GENOMIC DNA]</scope>
    <source>
        <strain evidence="2 3">PK-24</strain>
    </source>
</reference>
<dbReference type="Proteomes" id="UP001378960">
    <property type="component" value="Unassembled WGS sequence"/>
</dbReference>
<feature type="compositionally biased region" description="Polar residues" evidence="1">
    <location>
        <begin position="261"/>
        <end position="271"/>
    </location>
</feature>
<accession>A0AAV5R422</accession>
<gene>
    <name evidence="2" type="ORF">DAPK24_028740</name>
</gene>
<evidence type="ECO:0000313" key="3">
    <source>
        <dbReference type="Proteomes" id="UP001378960"/>
    </source>
</evidence>
<evidence type="ECO:0000256" key="1">
    <source>
        <dbReference type="SAM" id="MobiDB-lite"/>
    </source>
</evidence>